<dbReference type="InterPro" id="IPR051404">
    <property type="entry name" value="TA_system_antitoxin"/>
</dbReference>
<keyword evidence="3" id="KW-1185">Reference proteome</keyword>
<dbReference type="KEGG" id="nwr:E3U44_04955"/>
<dbReference type="RefSeq" id="WP_134356941.1">
    <property type="nucleotide sequence ID" value="NZ_CP038033.1"/>
</dbReference>
<evidence type="ECO:0000313" key="2">
    <source>
        <dbReference type="EMBL" id="QBQ53933.1"/>
    </source>
</evidence>
<organism evidence="2 3">
    <name type="scientific">Nitrosococcus wardiae</name>
    <dbReference type="NCBI Taxonomy" id="1814290"/>
    <lineage>
        <taxon>Bacteria</taxon>
        <taxon>Pseudomonadati</taxon>
        <taxon>Pseudomonadota</taxon>
        <taxon>Gammaproteobacteria</taxon>
        <taxon>Chromatiales</taxon>
        <taxon>Chromatiaceae</taxon>
        <taxon>Nitrosococcus</taxon>
    </lineage>
</organism>
<gene>
    <name evidence="2" type="ORF">E3U44_04955</name>
</gene>
<feature type="domain" description="HicB-like antitoxin of toxin-antitoxin system" evidence="1">
    <location>
        <begin position="3"/>
        <end position="62"/>
    </location>
</feature>
<dbReference type="Proteomes" id="UP000294325">
    <property type="component" value="Chromosome"/>
</dbReference>
<dbReference type="PANTHER" id="PTHR34504">
    <property type="entry name" value="ANTITOXIN HICB"/>
    <property type="match status" value="1"/>
</dbReference>
<accession>A0A4P7BVA6</accession>
<name>A0A4P7BVA6_9GAMM</name>
<dbReference type="EMBL" id="CP038033">
    <property type="protein sequence ID" value="QBQ53933.1"/>
    <property type="molecule type" value="Genomic_DNA"/>
</dbReference>
<evidence type="ECO:0000313" key="3">
    <source>
        <dbReference type="Proteomes" id="UP000294325"/>
    </source>
</evidence>
<dbReference type="PANTHER" id="PTHR34504:SF2">
    <property type="entry name" value="UPF0150 PROTEIN SSL0259"/>
    <property type="match status" value="1"/>
</dbReference>
<sequence length="71" mass="7788">MKYAIVIEKAASNYSAYVPDLPGCVATGSTIEEVESEIREAIEFHLEGMREDGELIPPPSSQVEYVDIDIA</sequence>
<proteinExistence type="predicted"/>
<evidence type="ECO:0000259" key="1">
    <source>
        <dbReference type="Pfam" id="PF15919"/>
    </source>
</evidence>
<dbReference type="InterPro" id="IPR035069">
    <property type="entry name" value="TTHA1013/TTHA0281-like"/>
</dbReference>
<dbReference type="OrthoDB" id="9807959at2"/>
<dbReference type="SUPFAM" id="SSF143100">
    <property type="entry name" value="TTHA1013/TTHA0281-like"/>
    <property type="match status" value="1"/>
</dbReference>
<dbReference type="InterPro" id="IPR031807">
    <property type="entry name" value="HicB-like"/>
</dbReference>
<dbReference type="Gene3D" id="3.30.160.250">
    <property type="match status" value="1"/>
</dbReference>
<dbReference type="Pfam" id="PF15919">
    <property type="entry name" value="HicB_lk_antitox"/>
    <property type="match status" value="1"/>
</dbReference>
<protein>
    <submittedName>
        <fullName evidence="2">Type II toxin-antitoxin system HicB family antitoxin</fullName>
    </submittedName>
</protein>
<dbReference type="AlphaFoldDB" id="A0A4P7BVA6"/>
<reference evidence="2 3" key="1">
    <citation type="submission" date="2019-03" db="EMBL/GenBank/DDBJ databases">
        <title>The genome sequence of Nitrosococcus wardiae strain D1FHST reveals the archetypal metabolic capacity of ammonia-oxidizing Gammaproteobacteria.</title>
        <authorList>
            <person name="Wang L."/>
            <person name="Lim C.K."/>
            <person name="Hanson T.E."/>
            <person name="Dang H."/>
            <person name="Klotz M.G."/>
        </authorList>
    </citation>
    <scope>NUCLEOTIDE SEQUENCE [LARGE SCALE GENOMIC DNA]</scope>
    <source>
        <strain evidence="2 3">D1FHS</strain>
    </source>
</reference>